<dbReference type="EMBL" id="BKAG01000050">
    <property type="protein sequence ID" value="GEP45476.1"/>
    <property type="molecule type" value="Genomic_DNA"/>
</dbReference>
<dbReference type="InterPro" id="IPR013325">
    <property type="entry name" value="RNA_pol_sigma_r2"/>
</dbReference>
<name>A0A512MFK2_9BACT</name>
<organism evidence="1 2">
    <name type="scientific">Brevifollis gellanilyticus</name>
    <dbReference type="NCBI Taxonomy" id="748831"/>
    <lineage>
        <taxon>Bacteria</taxon>
        <taxon>Pseudomonadati</taxon>
        <taxon>Verrucomicrobiota</taxon>
        <taxon>Verrucomicrobiia</taxon>
        <taxon>Verrucomicrobiales</taxon>
        <taxon>Verrucomicrobiaceae</taxon>
    </lineage>
</organism>
<evidence type="ECO:0000313" key="1">
    <source>
        <dbReference type="EMBL" id="GEP45476.1"/>
    </source>
</evidence>
<dbReference type="RefSeq" id="WP_146854416.1">
    <property type="nucleotide sequence ID" value="NZ_BKAG01000050.1"/>
</dbReference>
<dbReference type="AlphaFoldDB" id="A0A512MFK2"/>
<dbReference type="OrthoDB" id="270411at2"/>
<dbReference type="SUPFAM" id="SSF88946">
    <property type="entry name" value="Sigma2 domain of RNA polymerase sigma factors"/>
    <property type="match status" value="1"/>
</dbReference>
<dbReference type="GO" id="GO:0006352">
    <property type="term" value="P:DNA-templated transcription initiation"/>
    <property type="evidence" value="ECO:0007669"/>
    <property type="project" value="InterPro"/>
</dbReference>
<gene>
    <name evidence="1" type="ORF">BGE01nite_47670</name>
</gene>
<sequence length="241" mass="27374">MADASSHFPATRWTLLQALREGTEADVKVALEALCKAYWTPLYIVARQSGLNVHDAEDSVQGFFESVLQNEALLKADQSLGKLRSFLLVAYERYRIKVWRSKTALKRGAGVEPLSFSSGDGAEERYLQVASEGADIETLYNREWARSLLERSLAALRLEYVSQGQEERFGLFIVYLTQTVNDETLAQAAVKNGMSYAAFRQSVFRMRRHYRARIEDELALTLGTRDADVIRQEMLDLFKAF</sequence>
<dbReference type="Proteomes" id="UP000321577">
    <property type="component" value="Unassembled WGS sequence"/>
</dbReference>
<protein>
    <recommendedName>
        <fullName evidence="3">RNA polymerase subunit sigma-24</fullName>
    </recommendedName>
</protein>
<reference evidence="1 2" key="1">
    <citation type="submission" date="2019-07" db="EMBL/GenBank/DDBJ databases">
        <title>Whole genome shotgun sequence of Brevifollis gellanilyticus NBRC 108608.</title>
        <authorList>
            <person name="Hosoyama A."/>
            <person name="Uohara A."/>
            <person name="Ohji S."/>
            <person name="Ichikawa N."/>
        </authorList>
    </citation>
    <scope>NUCLEOTIDE SEQUENCE [LARGE SCALE GENOMIC DNA]</scope>
    <source>
        <strain evidence="1 2">NBRC 108608</strain>
    </source>
</reference>
<evidence type="ECO:0008006" key="3">
    <source>
        <dbReference type="Google" id="ProtNLM"/>
    </source>
</evidence>
<evidence type="ECO:0000313" key="2">
    <source>
        <dbReference type="Proteomes" id="UP000321577"/>
    </source>
</evidence>
<proteinExistence type="predicted"/>
<comment type="caution">
    <text evidence="1">The sequence shown here is derived from an EMBL/GenBank/DDBJ whole genome shotgun (WGS) entry which is preliminary data.</text>
</comment>
<accession>A0A512MFK2</accession>
<dbReference type="GO" id="GO:0003700">
    <property type="term" value="F:DNA-binding transcription factor activity"/>
    <property type="evidence" value="ECO:0007669"/>
    <property type="project" value="InterPro"/>
</dbReference>
<dbReference type="Gene3D" id="1.10.1740.10">
    <property type="match status" value="1"/>
</dbReference>
<keyword evidence="2" id="KW-1185">Reference proteome</keyword>